<sequence>MFTFFTNSADSTQNVAPLSNAPVHLGGLSFQPLFTLIVTYYADAFRITSRLHFLSVTKIYNHSKDKISGNLFGIKMVPIGGIQSFLIFLDTFNVANGISNSIRHLTAAMLEQLNNGNLGYRFLMGPSRVHCIYDGESDKVVIYATQAK</sequence>
<keyword evidence="1" id="KW-1185">Reference proteome</keyword>
<protein>
    <submittedName>
        <fullName evidence="2">Uncharacterized protein LOC118765453</fullName>
    </submittedName>
</protein>
<evidence type="ECO:0000313" key="2">
    <source>
        <dbReference type="RefSeq" id="XP_036363473.1"/>
    </source>
</evidence>
<dbReference type="Proteomes" id="UP000515154">
    <property type="component" value="Linkage group LG11"/>
</dbReference>
<name>A0A7E6F7J5_9MOLL</name>
<accession>A0A7E6F7J5</accession>
<dbReference type="RefSeq" id="XP_036363473.1">
    <property type="nucleotide sequence ID" value="XM_036507580.1"/>
</dbReference>
<dbReference type="AlphaFoldDB" id="A0A7E6F7J5"/>
<reference evidence="2" key="1">
    <citation type="submission" date="2025-08" db="UniProtKB">
        <authorList>
            <consortium name="RefSeq"/>
        </authorList>
    </citation>
    <scope>IDENTIFICATION</scope>
</reference>
<organism evidence="1 2">
    <name type="scientific">Octopus sinensis</name>
    <name type="common">East Asian common octopus</name>
    <dbReference type="NCBI Taxonomy" id="2607531"/>
    <lineage>
        <taxon>Eukaryota</taxon>
        <taxon>Metazoa</taxon>
        <taxon>Spiralia</taxon>
        <taxon>Lophotrochozoa</taxon>
        <taxon>Mollusca</taxon>
        <taxon>Cephalopoda</taxon>
        <taxon>Coleoidea</taxon>
        <taxon>Octopodiformes</taxon>
        <taxon>Octopoda</taxon>
        <taxon>Incirrata</taxon>
        <taxon>Octopodidae</taxon>
        <taxon>Octopus</taxon>
    </lineage>
</organism>
<dbReference type="KEGG" id="osn:118765453"/>
<gene>
    <name evidence="2" type="primary">LOC118765453</name>
</gene>
<evidence type="ECO:0000313" key="1">
    <source>
        <dbReference type="Proteomes" id="UP000515154"/>
    </source>
</evidence>
<proteinExistence type="predicted"/>